<dbReference type="PANTHER" id="PTHR43102:SF2">
    <property type="entry name" value="GAF DOMAIN-CONTAINING PROTEIN"/>
    <property type="match status" value="1"/>
</dbReference>
<sequence>MSLVSLVAGDRQWFKARAGFPHCETDLNSSVCAHALVQPDAVLVIPDLTADARTRDNPLVTGEPFIRFYAGAPLVTPDGHVLGSLCVIDKVSRPGGLTAAQTENLKALARQVVTQLELRRAVASRDAARAEEQRAYQVREALREAQARIAVAGGDLDAVLRAVVAGAMSAVPAAEGGVIELLDGDHLEYRAVLGTLVAHKGQRITVSTSAAGHCALSREPYLMKDASSDPHVGRDLVRTLGLGSAVLAPILGGDGVLSVLKLIGES</sequence>
<protein>
    <submittedName>
        <fullName evidence="3">GAF domain-containing protein</fullName>
    </submittedName>
</protein>
<keyword evidence="1" id="KW-0175">Coiled coil</keyword>
<accession>A0A1G9U7I1</accession>
<dbReference type="STRING" id="582672.SAMN05216360_102426"/>
<feature type="domain" description="GAF" evidence="2">
    <location>
        <begin position="11"/>
        <end position="115"/>
    </location>
</feature>
<evidence type="ECO:0000313" key="4">
    <source>
        <dbReference type="Proteomes" id="UP000198704"/>
    </source>
</evidence>
<proteinExistence type="predicted"/>
<gene>
    <name evidence="3" type="ORF">SAMN05216360_102426</name>
</gene>
<evidence type="ECO:0000313" key="3">
    <source>
        <dbReference type="EMBL" id="SDM55515.1"/>
    </source>
</evidence>
<dbReference type="Proteomes" id="UP000198704">
    <property type="component" value="Unassembled WGS sequence"/>
</dbReference>
<dbReference type="AlphaFoldDB" id="A0A1G9U7I1"/>
<dbReference type="InterPro" id="IPR029016">
    <property type="entry name" value="GAF-like_dom_sf"/>
</dbReference>
<evidence type="ECO:0000256" key="1">
    <source>
        <dbReference type="SAM" id="Coils"/>
    </source>
</evidence>
<name>A0A1G9U7I1_9HYPH</name>
<dbReference type="Pfam" id="PF01590">
    <property type="entry name" value="GAF"/>
    <property type="match status" value="1"/>
</dbReference>
<dbReference type="SUPFAM" id="SSF55781">
    <property type="entry name" value="GAF domain-like"/>
    <property type="match status" value="2"/>
</dbReference>
<feature type="coiled-coil region" evidence="1">
    <location>
        <begin position="113"/>
        <end position="148"/>
    </location>
</feature>
<keyword evidence="4" id="KW-1185">Reference proteome</keyword>
<organism evidence="3 4">
    <name type="scientific">Methylobacterium phyllostachyos</name>
    <dbReference type="NCBI Taxonomy" id="582672"/>
    <lineage>
        <taxon>Bacteria</taxon>
        <taxon>Pseudomonadati</taxon>
        <taxon>Pseudomonadota</taxon>
        <taxon>Alphaproteobacteria</taxon>
        <taxon>Hyphomicrobiales</taxon>
        <taxon>Methylobacteriaceae</taxon>
        <taxon>Methylobacterium</taxon>
    </lineage>
</organism>
<evidence type="ECO:0000259" key="2">
    <source>
        <dbReference type="Pfam" id="PF01590"/>
    </source>
</evidence>
<reference evidence="4" key="1">
    <citation type="submission" date="2016-10" db="EMBL/GenBank/DDBJ databases">
        <authorList>
            <person name="Varghese N."/>
            <person name="Submissions S."/>
        </authorList>
    </citation>
    <scope>NUCLEOTIDE SEQUENCE [LARGE SCALE GENOMIC DNA]</scope>
    <source>
        <strain evidence="4">BL47</strain>
    </source>
</reference>
<dbReference type="EMBL" id="FNHS01000002">
    <property type="protein sequence ID" value="SDM55515.1"/>
    <property type="molecule type" value="Genomic_DNA"/>
</dbReference>
<dbReference type="Gene3D" id="3.30.450.40">
    <property type="match status" value="2"/>
</dbReference>
<dbReference type="PANTHER" id="PTHR43102">
    <property type="entry name" value="SLR1143 PROTEIN"/>
    <property type="match status" value="1"/>
</dbReference>
<dbReference type="InterPro" id="IPR003018">
    <property type="entry name" value="GAF"/>
</dbReference>